<comment type="caution">
    <text evidence="3">The sequence shown here is derived from an EMBL/GenBank/DDBJ whole genome shotgun (WGS) entry which is preliminary data.</text>
</comment>
<evidence type="ECO:0000256" key="1">
    <source>
        <dbReference type="SAM" id="Phobius"/>
    </source>
</evidence>
<gene>
    <name evidence="3" type="ORF">DWV00_01070</name>
</gene>
<keyword evidence="1" id="KW-0472">Membrane</keyword>
<dbReference type="EMBL" id="QRGA01000001">
    <property type="protein sequence ID" value="RDV00418.1"/>
    <property type="molecule type" value="Genomic_DNA"/>
</dbReference>
<dbReference type="RefSeq" id="WP_115531687.1">
    <property type="nucleotide sequence ID" value="NZ_QRGA01000001.1"/>
</dbReference>
<reference evidence="3 4" key="1">
    <citation type="submission" date="2018-08" db="EMBL/GenBank/DDBJ databases">
        <title>Paraburkholderia sp. DHOM06 isolated from forest soil.</title>
        <authorList>
            <person name="Gao Z.-H."/>
            <person name="Qiu L.-H."/>
        </authorList>
    </citation>
    <scope>NUCLEOTIDE SEQUENCE [LARGE SCALE GENOMIC DNA]</scope>
    <source>
        <strain evidence="3 4">DHOM06</strain>
    </source>
</reference>
<evidence type="ECO:0000259" key="2">
    <source>
        <dbReference type="Pfam" id="PF00487"/>
    </source>
</evidence>
<dbReference type="OrthoDB" id="9800167at2"/>
<dbReference type="InterPro" id="IPR005804">
    <property type="entry name" value="FA_desaturase_dom"/>
</dbReference>
<feature type="domain" description="Fatty acid desaturase" evidence="2">
    <location>
        <begin position="37"/>
        <end position="255"/>
    </location>
</feature>
<name>A0A3D8K4N0_9BURK</name>
<dbReference type="Pfam" id="PF00487">
    <property type="entry name" value="FA_desaturase"/>
    <property type="match status" value="1"/>
</dbReference>
<proteinExistence type="predicted"/>
<keyword evidence="4" id="KW-1185">Reference proteome</keyword>
<dbReference type="GO" id="GO:0006629">
    <property type="term" value="P:lipid metabolic process"/>
    <property type="evidence" value="ECO:0007669"/>
    <property type="project" value="InterPro"/>
</dbReference>
<dbReference type="Proteomes" id="UP000256838">
    <property type="component" value="Unassembled WGS sequence"/>
</dbReference>
<evidence type="ECO:0000313" key="3">
    <source>
        <dbReference type="EMBL" id="RDV00418.1"/>
    </source>
</evidence>
<evidence type="ECO:0000313" key="4">
    <source>
        <dbReference type="Proteomes" id="UP000256838"/>
    </source>
</evidence>
<organism evidence="3 4">
    <name type="scientific">Trinickia dinghuensis</name>
    <dbReference type="NCBI Taxonomy" id="2291023"/>
    <lineage>
        <taxon>Bacteria</taxon>
        <taxon>Pseudomonadati</taxon>
        <taxon>Pseudomonadota</taxon>
        <taxon>Betaproteobacteria</taxon>
        <taxon>Burkholderiales</taxon>
        <taxon>Burkholderiaceae</taxon>
        <taxon>Trinickia</taxon>
    </lineage>
</organism>
<feature type="transmembrane region" description="Helical" evidence="1">
    <location>
        <begin position="155"/>
        <end position="174"/>
    </location>
</feature>
<accession>A0A3D8K4N0</accession>
<sequence length="305" mass="33741">MAATIRLTASRRHTDLPSVLFLIAVLINTIVISVTSSTWLAAMLALPQAILMAGCQEAKHLCVHGTFIGNRYLNDAIGTACAALFGVNFVAYRYFHLAHHHAACTVADPEGQLYARSWRTRWIWLLAPLELPWVAWHIGRTGWAMVPRNKRTQRNATLVSTAAFAALVVAGLHYAPRAIVCAYLIPLVLFSWFDFVLTQAEHYGVAITLSSNRREPGALTHDIVLPPGLGWMTLHRTLHRVHHRAPASPWFEAPRRLESDATAAPIPYGVFIRRWFAGGPRLWLTAHGTQAGTTSPPRVRSSGQA</sequence>
<dbReference type="AlphaFoldDB" id="A0A3D8K4N0"/>
<keyword evidence="1" id="KW-1133">Transmembrane helix</keyword>
<feature type="transmembrane region" description="Helical" evidence="1">
    <location>
        <begin position="20"/>
        <end position="42"/>
    </location>
</feature>
<keyword evidence="1" id="KW-0812">Transmembrane</keyword>
<protein>
    <submittedName>
        <fullName evidence="3">Fatty acid desaturase</fullName>
    </submittedName>
</protein>